<dbReference type="Proteomes" id="UP001208029">
    <property type="component" value="Unassembled WGS sequence"/>
</dbReference>
<evidence type="ECO:0000259" key="1">
    <source>
        <dbReference type="Pfam" id="PF04991"/>
    </source>
</evidence>
<evidence type="ECO:0000313" key="2">
    <source>
        <dbReference type="EMBL" id="MCY7221671.1"/>
    </source>
</evidence>
<organism evidence="2 3">
    <name type="scientific">Streptococcus cristatus</name>
    <dbReference type="NCBI Taxonomy" id="45634"/>
    <lineage>
        <taxon>Bacteria</taxon>
        <taxon>Bacillati</taxon>
        <taxon>Bacillota</taxon>
        <taxon>Bacilli</taxon>
        <taxon>Lactobacillales</taxon>
        <taxon>Streptococcaceae</taxon>
        <taxon>Streptococcus</taxon>
    </lineage>
</organism>
<protein>
    <submittedName>
        <fullName evidence="2">LicD family protein</fullName>
    </submittedName>
</protein>
<proteinExistence type="predicted"/>
<dbReference type="PANTHER" id="PTHR43404">
    <property type="entry name" value="LIPOPOLYSACCHARIDE CHOLINEPHOSPHOTRANSFERASE LICD"/>
    <property type="match status" value="1"/>
</dbReference>
<dbReference type="Pfam" id="PF04991">
    <property type="entry name" value="LicD"/>
    <property type="match status" value="1"/>
</dbReference>
<dbReference type="AlphaFoldDB" id="A0AAW5WN63"/>
<dbReference type="InterPro" id="IPR052942">
    <property type="entry name" value="LPS_cholinephosphotransferase"/>
</dbReference>
<dbReference type="GO" id="GO:0009100">
    <property type="term" value="P:glycoprotein metabolic process"/>
    <property type="evidence" value="ECO:0007669"/>
    <property type="project" value="UniProtKB-ARBA"/>
</dbReference>
<dbReference type="EMBL" id="JAKUYZ010000010">
    <property type="protein sequence ID" value="MCY7221671.1"/>
    <property type="molecule type" value="Genomic_DNA"/>
</dbReference>
<dbReference type="RefSeq" id="WP_268731538.1">
    <property type="nucleotide sequence ID" value="NZ_JAKUYZ010000010.1"/>
</dbReference>
<comment type="caution">
    <text evidence="2">The sequence shown here is derived from an EMBL/GenBank/DDBJ whole genome shotgun (WGS) entry which is preliminary data.</text>
</comment>
<gene>
    <name evidence="2" type="ORF">MK546_06195</name>
</gene>
<reference evidence="2" key="2">
    <citation type="submission" date="2022-02" db="EMBL/GenBank/DDBJ databases">
        <authorList>
            <person name="Christensen J.J.E."/>
            <person name="Jensen C.S."/>
            <person name="Nielsen X.C."/>
            <person name="Dargis R."/>
        </authorList>
    </citation>
    <scope>NUCLEOTIDE SEQUENCE</scope>
    <source>
        <strain evidence="2">K13014465</strain>
    </source>
</reference>
<feature type="domain" description="LicD/FKTN/FKRP nucleotidyltransferase" evidence="1">
    <location>
        <begin position="45"/>
        <end position="147"/>
    </location>
</feature>
<dbReference type="PANTHER" id="PTHR43404:SF2">
    <property type="entry name" value="LIPOPOLYSACCHARIDE CHOLINEPHOSPHOTRANSFERASE LICD"/>
    <property type="match status" value="1"/>
</dbReference>
<name>A0AAW5WN63_STRCR</name>
<evidence type="ECO:0000313" key="3">
    <source>
        <dbReference type="Proteomes" id="UP001208029"/>
    </source>
</evidence>
<dbReference type="InterPro" id="IPR007074">
    <property type="entry name" value="LicD/FKTN/FKRP_NTP_transf"/>
</dbReference>
<reference evidence="2" key="1">
    <citation type="journal article" date="2022" name="Med Res Arch">
        <title>Genomic identification of streptococcal strains and relation to clinical characteristics. A substudy to The Partial Oral Treatment of Endocarditis (POET) Trial.</title>
        <authorList>
            <person name="Christensen J."/>
            <person name="Jensen C."/>
            <person name="Dargis R."/>
            <person name="Nielsen X."/>
            <person name="Pries- Heje M."/>
            <person name="Wiingaard C."/>
            <person name="Ihlemann N."/>
            <person name="Gill S."/>
            <person name="Bruun N."/>
            <person name="Elming H."/>
            <person name="Povlsen J."/>
            <person name="Madsen T."/>
            <person name="Jensen K."/>
            <person name="Fuursted K."/>
            <person name="Ostergaard L."/>
            <person name="Christiansen U."/>
            <person name="Rosenvinge F."/>
            <person name="Helweg-Larsen J."/>
            <person name="Fosbol E."/>
            <person name="Kober L."/>
            <person name="Torp-Pedersen C."/>
            <person name="Tonder N."/>
            <person name="Moser C."/>
            <person name="Iversen K."/>
            <person name="Bundgaard H."/>
        </authorList>
    </citation>
    <scope>NUCLEOTIDE SEQUENCE</scope>
    <source>
        <strain evidence="2">K13014465</strain>
    </source>
</reference>
<accession>A0AAW5WN63</accession>
<sequence length="273" mass="31920">MPIDIVYNTGETDLELKNKYNYDGSELRKAQLRMIKMLSFLNDICKENGITYFVAFGTLLGAVRHGGFIPWDDDLDIYINDKDLKKLRKIINNGSYPYVIQDYSSDKGFVRYYNVLRDLKSEYIKEEYQHNQREYRGIQIDLFPYDYGVMEWGVRLVGKTYGLNEKLFLGKNRVLTALIFHLTRGGIIPFLKLISKFKGRKKVGLGYETGDSGYYYYTNDVFPLKTINFEGLAVPCPNHPEAVLKIDYGCNYMELPPENQRNHHKVINIRFYD</sequence>